<keyword evidence="1" id="KW-0812">Transmembrane</keyword>
<dbReference type="EMBL" id="BAABAZ010000005">
    <property type="protein sequence ID" value="GAA4284182.1"/>
    <property type="molecule type" value="Genomic_DNA"/>
</dbReference>
<keyword evidence="1" id="KW-0472">Membrane</keyword>
<keyword evidence="1" id="KW-1133">Transmembrane helix</keyword>
<accession>A0ABP8EK29</accession>
<feature type="transmembrane region" description="Helical" evidence="1">
    <location>
        <begin position="27"/>
        <end position="47"/>
    </location>
</feature>
<comment type="caution">
    <text evidence="2">The sequence shown here is derived from an EMBL/GenBank/DDBJ whole genome shotgun (WGS) entry which is preliminary data.</text>
</comment>
<keyword evidence="3" id="KW-1185">Reference proteome</keyword>
<organism evidence="2 3">
    <name type="scientific">Brevibacterium daeguense</name>
    <dbReference type="NCBI Taxonomy" id="909936"/>
    <lineage>
        <taxon>Bacteria</taxon>
        <taxon>Bacillati</taxon>
        <taxon>Actinomycetota</taxon>
        <taxon>Actinomycetes</taxon>
        <taxon>Micrococcales</taxon>
        <taxon>Brevibacteriaceae</taxon>
        <taxon>Brevibacterium</taxon>
    </lineage>
</organism>
<evidence type="ECO:0000313" key="2">
    <source>
        <dbReference type="EMBL" id="GAA4284182.1"/>
    </source>
</evidence>
<sequence>MCSPAAVAPDDARAIEHRVAMVKVDDAIALTLAFGITLPDPLMFVLAEHRVAMRLLPRQFALTGSRTMWDVRLK</sequence>
<protein>
    <submittedName>
        <fullName evidence="2">Uncharacterized protein</fullName>
    </submittedName>
</protein>
<evidence type="ECO:0000256" key="1">
    <source>
        <dbReference type="SAM" id="Phobius"/>
    </source>
</evidence>
<dbReference type="Proteomes" id="UP001501586">
    <property type="component" value="Unassembled WGS sequence"/>
</dbReference>
<name>A0ABP8EK29_9MICO</name>
<reference evidence="3" key="1">
    <citation type="journal article" date="2019" name="Int. J. Syst. Evol. Microbiol.">
        <title>The Global Catalogue of Microorganisms (GCM) 10K type strain sequencing project: providing services to taxonomists for standard genome sequencing and annotation.</title>
        <authorList>
            <consortium name="The Broad Institute Genomics Platform"/>
            <consortium name="The Broad Institute Genome Sequencing Center for Infectious Disease"/>
            <person name="Wu L."/>
            <person name="Ma J."/>
        </authorList>
    </citation>
    <scope>NUCLEOTIDE SEQUENCE [LARGE SCALE GENOMIC DNA]</scope>
    <source>
        <strain evidence="3">JCM 17458</strain>
    </source>
</reference>
<gene>
    <name evidence="2" type="ORF">GCM10022261_17130</name>
</gene>
<proteinExistence type="predicted"/>
<evidence type="ECO:0000313" key="3">
    <source>
        <dbReference type="Proteomes" id="UP001501586"/>
    </source>
</evidence>